<protein>
    <recommendedName>
        <fullName evidence="3">Glycosyl transferases group 1</fullName>
    </recommendedName>
</protein>
<organism evidence="1 2">
    <name type="scientific">Pseudoalteromonas lipolytica</name>
    <dbReference type="NCBI Taxonomy" id="570156"/>
    <lineage>
        <taxon>Bacteria</taxon>
        <taxon>Pseudomonadati</taxon>
        <taxon>Pseudomonadota</taxon>
        <taxon>Gammaproteobacteria</taxon>
        <taxon>Alteromonadales</taxon>
        <taxon>Pseudoalteromonadaceae</taxon>
        <taxon>Pseudoalteromonas</taxon>
    </lineage>
</organism>
<dbReference type="EMBL" id="LJTC01000004">
    <property type="protein sequence ID" value="KPM84274.1"/>
    <property type="molecule type" value="Genomic_DNA"/>
</dbReference>
<proteinExistence type="predicted"/>
<dbReference type="STRING" id="570156.AOG27_08220"/>
<dbReference type="Gene3D" id="3.40.50.2000">
    <property type="entry name" value="Glycogen Phosphorylase B"/>
    <property type="match status" value="1"/>
</dbReference>
<evidence type="ECO:0000313" key="2">
    <source>
        <dbReference type="Proteomes" id="UP000050378"/>
    </source>
</evidence>
<dbReference type="RefSeq" id="WP_152967126.1">
    <property type="nucleotide sequence ID" value="NZ_LJTC01000004.1"/>
</dbReference>
<dbReference type="Proteomes" id="UP000050378">
    <property type="component" value="Unassembled WGS sequence"/>
</dbReference>
<name>A0A0P7END7_9GAMM</name>
<sequence>MSKNLLVTRESIENHPILRVLEQQNSTLRSLNVKERPLNILKVLTWKGDFLVSDPIVALLCFWRTFTFYSLEMFEFQVANVGIRNKVRNFTFKVSHFIALKRAQKVVFPNEIRKEYYVDKYNLKNEVNIYPNYPSEKTLKILKQIHCDVNNSGLKLGSFLESLGFEHVPQNIENKEVFVYIGTVNSGNRGIESILAGIKKRKNAFLILAGPQKEKIFESGEIGSYYMYVGKLEHQLALKLLFLANVGVLYYSKNLKNTDYCAPVKIFEYINAGLEIISNRCYGLVEYAGAIKFYLEDDGEIEMNPLYDCEFIEKIKNVSFESNFDS</sequence>
<reference evidence="1 2" key="1">
    <citation type="submission" date="2015-09" db="EMBL/GenBank/DDBJ databases">
        <title>Draft Genome Sequence of Pseudoalteromonas lipolytica UCD-48B.</title>
        <authorList>
            <person name="Krusor M."/>
            <person name="Coil D.A."/>
            <person name="Lang J.M."/>
            <person name="Eisen J.A."/>
            <person name="Alexiev A."/>
        </authorList>
    </citation>
    <scope>NUCLEOTIDE SEQUENCE [LARGE SCALE GENOMIC DNA]</scope>
    <source>
        <strain evidence="1 2">UCD-48B</strain>
    </source>
</reference>
<gene>
    <name evidence="1" type="ORF">AOG27_08220</name>
</gene>
<comment type="caution">
    <text evidence="1">The sequence shown here is derived from an EMBL/GenBank/DDBJ whole genome shotgun (WGS) entry which is preliminary data.</text>
</comment>
<dbReference type="AlphaFoldDB" id="A0A0P7END7"/>
<dbReference type="OrthoDB" id="9815351at2"/>
<dbReference type="PATRIC" id="fig|570156.3.peg.2700"/>
<evidence type="ECO:0000313" key="1">
    <source>
        <dbReference type="EMBL" id="KPM84274.1"/>
    </source>
</evidence>
<evidence type="ECO:0008006" key="3">
    <source>
        <dbReference type="Google" id="ProtNLM"/>
    </source>
</evidence>
<accession>A0A0P7END7</accession>